<dbReference type="InterPro" id="IPR011029">
    <property type="entry name" value="DEATH-like_dom_sf"/>
</dbReference>
<dbReference type="Pfam" id="PF00619">
    <property type="entry name" value="CARD"/>
    <property type="match status" value="1"/>
</dbReference>
<evidence type="ECO:0000259" key="3">
    <source>
        <dbReference type="PROSITE" id="PS50041"/>
    </source>
</evidence>
<dbReference type="InterPro" id="IPR036056">
    <property type="entry name" value="Fibrinogen-like_C"/>
</dbReference>
<dbReference type="SMART" id="SM00034">
    <property type="entry name" value="CLECT"/>
    <property type="match status" value="1"/>
</dbReference>
<dbReference type="SMART" id="SM00186">
    <property type="entry name" value="FBG"/>
    <property type="match status" value="1"/>
</dbReference>
<dbReference type="PROSITE" id="PS50209">
    <property type="entry name" value="CARD"/>
    <property type="match status" value="1"/>
</dbReference>
<dbReference type="InterPro" id="IPR016187">
    <property type="entry name" value="CTDL_fold"/>
</dbReference>
<dbReference type="Gene3D" id="3.90.215.10">
    <property type="entry name" value="Gamma Fibrinogen, chain A, domain 1"/>
    <property type="match status" value="1"/>
</dbReference>
<accession>A0A914V1W7</accession>
<evidence type="ECO:0000313" key="6">
    <source>
        <dbReference type="Proteomes" id="UP000887566"/>
    </source>
</evidence>
<feature type="region of interest" description="Disordered" evidence="1">
    <location>
        <begin position="88"/>
        <end position="114"/>
    </location>
</feature>
<proteinExistence type="predicted"/>
<dbReference type="InterPro" id="IPR001315">
    <property type="entry name" value="CARD"/>
</dbReference>
<reference evidence="7" key="1">
    <citation type="submission" date="2022-11" db="UniProtKB">
        <authorList>
            <consortium name="WormBaseParasite"/>
        </authorList>
    </citation>
    <scope>IDENTIFICATION</scope>
</reference>
<protein>
    <submittedName>
        <fullName evidence="7">Uncharacterized protein</fullName>
    </submittedName>
</protein>
<dbReference type="SUPFAM" id="SSF56496">
    <property type="entry name" value="Fibrinogen C-terminal domain-like"/>
    <property type="match status" value="1"/>
</dbReference>
<sequence length="525" mass="59326">MIASASIRLQVDGMLEVVGHLQEKGFLTRNDAHLIFAETIPYKKNDKVIEFVQQRGPKAFNCFMKSLTETGQQFIFDKLFEERKTIAEHENQSQGQDERSSQPSTSDENSDAVPLMAPTQPISFTKKYRWIIILFSAVLSIVFVAIAIVGAIIIPSKKNIRTIEQSCNRYNGKCFALVTSSLSWSEAERYCESQVYNGTRASLASIKEVSDTVIIDSLLQHASAKSNFWIGGFASDGDPPFRWADNSTFSFTNWAPDQPSSLPNGCIQVCQKTDATCTQGKWTVVSCETKQSFICGSLAEDCHELHQRDLNLPSGVYMLNTPGIPAFKAYCEMETDGGGWTVFQRRINDDLSFYNNSWNEYKIGFNNGLENNLWLGNDIIQALTAKDRNVELRIDLWGDRQPNSSYPNIYLWEKYTNFLIDNERNFYKLQLSPPYAGNATTVRHRGIAFSNGLNFSTVDAIHGAHPICFSRDYYGGWWMQTGTCCLSALNGKYMLPAQQFTGFFWFGAGYDICPVQSRMMLRRLV</sequence>
<dbReference type="InterPro" id="IPR002181">
    <property type="entry name" value="Fibrinogen_a/b/g_C_dom"/>
</dbReference>
<dbReference type="GO" id="GO:0005615">
    <property type="term" value="C:extracellular space"/>
    <property type="evidence" value="ECO:0007669"/>
    <property type="project" value="TreeGrafter"/>
</dbReference>
<dbReference type="PANTHER" id="PTHR19143:SF327">
    <property type="entry name" value="FI21813P1-RELATED"/>
    <property type="match status" value="1"/>
</dbReference>
<dbReference type="PROSITE" id="PS50041">
    <property type="entry name" value="C_TYPE_LECTIN_2"/>
    <property type="match status" value="1"/>
</dbReference>
<keyword evidence="2" id="KW-0812">Transmembrane</keyword>
<dbReference type="NCBIfam" id="NF040941">
    <property type="entry name" value="GGGWT_bact"/>
    <property type="match status" value="1"/>
</dbReference>
<keyword evidence="2" id="KW-0472">Membrane</keyword>
<evidence type="ECO:0000259" key="4">
    <source>
        <dbReference type="PROSITE" id="PS50209"/>
    </source>
</evidence>
<feature type="transmembrane region" description="Helical" evidence="2">
    <location>
        <begin position="130"/>
        <end position="154"/>
    </location>
</feature>
<dbReference type="InterPro" id="IPR014716">
    <property type="entry name" value="Fibrinogen_a/b/g_C_1"/>
</dbReference>
<feature type="domain" description="Fibrinogen C-terminal" evidence="5">
    <location>
        <begin position="293"/>
        <end position="525"/>
    </location>
</feature>
<keyword evidence="2" id="KW-1133">Transmembrane helix</keyword>
<dbReference type="Pfam" id="PF00147">
    <property type="entry name" value="Fibrinogen_C"/>
    <property type="match status" value="1"/>
</dbReference>
<dbReference type="Gene3D" id="1.10.533.10">
    <property type="entry name" value="Death Domain, Fas"/>
    <property type="match status" value="1"/>
</dbReference>
<evidence type="ECO:0000256" key="2">
    <source>
        <dbReference type="SAM" id="Phobius"/>
    </source>
</evidence>
<dbReference type="PANTHER" id="PTHR19143">
    <property type="entry name" value="FIBRINOGEN/TENASCIN/ANGIOPOEITIN"/>
    <property type="match status" value="1"/>
</dbReference>
<dbReference type="SUPFAM" id="SSF56436">
    <property type="entry name" value="C-type lectin-like"/>
    <property type="match status" value="1"/>
</dbReference>
<feature type="compositionally biased region" description="Basic and acidic residues" evidence="1">
    <location>
        <begin position="88"/>
        <end position="100"/>
    </location>
</feature>
<dbReference type="GO" id="GO:0042981">
    <property type="term" value="P:regulation of apoptotic process"/>
    <property type="evidence" value="ECO:0007669"/>
    <property type="project" value="InterPro"/>
</dbReference>
<organism evidence="6 7">
    <name type="scientific">Plectus sambesii</name>
    <dbReference type="NCBI Taxonomy" id="2011161"/>
    <lineage>
        <taxon>Eukaryota</taxon>
        <taxon>Metazoa</taxon>
        <taxon>Ecdysozoa</taxon>
        <taxon>Nematoda</taxon>
        <taxon>Chromadorea</taxon>
        <taxon>Plectida</taxon>
        <taxon>Plectina</taxon>
        <taxon>Plectoidea</taxon>
        <taxon>Plectidae</taxon>
        <taxon>Plectus</taxon>
    </lineage>
</organism>
<dbReference type="Proteomes" id="UP000887566">
    <property type="component" value="Unplaced"/>
</dbReference>
<dbReference type="CDD" id="cd01671">
    <property type="entry name" value="CARD"/>
    <property type="match status" value="1"/>
</dbReference>
<evidence type="ECO:0000313" key="7">
    <source>
        <dbReference type="WBParaSite" id="PSAMB.scaffold1434size31584.g13016.t1"/>
    </source>
</evidence>
<dbReference type="Gene3D" id="3.10.100.10">
    <property type="entry name" value="Mannose-Binding Protein A, subunit A"/>
    <property type="match status" value="1"/>
</dbReference>
<dbReference type="InterPro" id="IPR001304">
    <property type="entry name" value="C-type_lectin-like"/>
</dbReference>
<evidence type="ECO:0000256" key="1">
    <source>
        <dbReference type="SAM" id="MobiDB-lite"/>
    </source>
</evidence>
<dbReference type="AlphaFoldDB" id="A0A914V1W7"/>
<keyword evidence="6" id="KW-1185">Reference proteome</keyword>
<dbReference type="InterPro" id="IPR050373">
    <property type="entry name" value="Fibrinogen_C-term_domain"/>
</dbReference>
<dbReference type="WBParaSite" id="PSAMB.scaffold1434size31584.g13016.t1">
    <property type="protein sequence ID" value="PSAMB.scaffold1434size31584.g13016.t1"/>
    <property type="gene ID" value="PSAMB.scaffold1434size31584.g13016"/>
</dbReference>
<dbReference type="SUPFAM" id="SSF47986">
    <property type="entry name" value="DEATH domain"/>
    <property type="match status" value="1"/>
</dbReference>
<name>A0A914V1W7_9BILA</name>
<dbReference type="Pfam" id="PF00059">
    <property type="entry name" value="Lectin_C"/>
    <property type="match status" value="1"/>
</dbReference>
<dbReference type="InterPro" id="IPR016186">
    <property type="entry name" value="C-type_lectin-like/link_sf"/>
</dbReference>
<dbReference type="PROSITE" id="PS51406">
    <property type="entry name" value="FIBRINOGEN_C_2"/>
    <property type="match status" value="1"/>
</dbReference>
<feature type="domain" description="C-type lectin" evidence="3">
    <location>
        <begin position="170"/>
        <end position="296"/>
    </location>
</feature>
<feature type="domain" description="CARD" evidence="4">
    <location>
        <begin position="1"/>
        <end position="82"/>
    </location>
</feature>
<dbReference type="CDD" id="cd00037">
    <property type="entry name" value="CLECT"/>
    <property type="match status" value="1"/>
</dbReference>
<evidence type="ECO:0000259" key="5">
    <source>
        <dbReference type="PROSITE" id="PS51406"/>
    </source>
</evidence>